<dbReference type="GO" id="GO:0005525">
    <property type="term" value="F:GTP binding"/>
    <property type="evidence" value="ECO:0007669"/>
    <property type="project" value="UniProtKB-KW"/>
</dbReference>
<dbReference type="EMBL" id="JAWWNJ010000024">
    <property type="protein sequence ID" value="KAK7031835.1"/>
    <property type="molecule type" value="Genomic_DNA"/>
</dbReference>
<evidence type="ECO:0000256" key="1">
    <source>
        <dbReference type="ARBA" id="ARBA00022741"/>
    </source>
</evidence>
<dbReference type="PRINTS" id="PR00328">
    <property type="entry name" value="SAR1GTPBP"/>
</dbReference>
<feature type="binding site" evidence="4">
    <location>
        <position position="34"/>
    </location>
    <ligand>
        <name>Mg(2+)</name>
        <dbReference type="ChEBI" id="CHEBI:18420"/>
    </ligand>
</feature>
<dbReference type="InterPro" id="IPR027417">
    <property type="entry name" value="P-loop_NTPase"/>
</dbReference>
<evidence type="ECO:0000256" key="4">
    <source>
        <dbReference type="PIRSR" id="PIRSR606689-2"/>
    </source>
</evidence>
<keyword evidence="2 3" id="KW-0342">GTP-binding</keyword>
<keyword evidence="4" id="KW-0479">Metal-binding</keyword>
<dbReference type="Pfam" id="PF00025">
    <property type="entry name" value="Arf"/>
    <property type="match status" value="1"/>
</dbReference>
<organism evidence="5 6">
    <name type="scientific">Favolaschia claudopus</name>
    <dbReference type="NCBI Taxonomy" id="2862362"/>
    <lineage>
        <taxon>Eukaryota</taxon>
        <taxon>Fungi</taxon>
        <taxon>Dikarya</taxon>
        <taxon>Basidiomycota</taxon>
        <taxon>Agaricomycotina</taxon>
        <taxon>Agaricomycetes</taxon>
        <taxon>Agaricomycetidae</taxon>
        <taxon>Agaricales</taxon>
        <taxon>Marasmiineae</taxon>
        <taxon>Mycenaceae</taxon>
        <taxon>Favolaschia</taxon>
    </lineage>
</organism>
<dbReference type="SMART" id="SM00177">
    <property type="entry name" value="ARF"/>
    <property type="match status" value="1"/>
</dbReference>
<feature type="binding site" evidence="4">
    <location>
        <position position="51"/>
    </location>
    <ligand>
        <name>Mg(2+)</name>
        <dbReference type="ChEBI" id="CHEBI:18420"/>
    </ligand>
</feature>
<dbReference type="Proteomes" id="UP001362999">
    <property type="component" value="Unassembled WGS sequence"/>
</dbReference>
<dbReference type="PANTHER" id="PTHR11711">
    <property type="entry name" value="ADP RIBOSYLATION FACTOR-RELATED"/>
    <property type="match status" value="1"/>
</dbReference>
<evidence type="ECO:0000256" key="2">
    <source>
        <dbReference type="ARBA" id="ARBA00023134"/>
    </source>
</evidence>
<dbReference type="AlphaFoldDB" id="A0AAW0BYS0"/>
<keyword evidence="6" id="KW-1185">Reference proteome</keyword>
<dbReference type="Gene3D" id="3.40.50.300">
    <property type="entry name" value="P-loop containing nucleotide triphosphate hydrolases"/>
    <property type="match status" value="1"/>
</dbReference>
<dbReference type="InterPro" id="IPR024156">
    <property type="entry name" value="Small_GTPase_ARF"/>
</dbReference>
<protein>
    <submittedName>
        <fullName evidence="5">ADP-ribosylation factor 4</fullName>
    </submittedName>
</protein>
<dbReference type="SUPFAM" id="SSF52540">
    <property type="entry name" value="P-loop containing nucleoside triphosphate hydrolases"/>
    <property type="match status" value="1"/>
</dbReference>
<evidence type="ECO:0000313" key="6">
    <source>
        <dbReference type="Proteomes" id="UP001362999"/>
    </source>
</evidence>
<proteinExistence type="predicted"/>
<keyword evidence="1 3" id="KW-0547">Nucleotide-binding</keyword>
<reference evidence="5 6" key="1">
    <citation type="journal article" date="2024" name="J Genomics">
        <title>Draft genome sequencing and assembly of Favolaschia claudopus CIRM-BRFM 2984 isolated from oak limbs.</title>
        <authorList>
            <person name="Navarro D."/>
            <person name="Drula E."/>
            <person name="Chaduli D."/>
            <person name="Cazenave R."/>
            <person name="Ahrendt S."/>
            <person name="Wang J."/>
            <person name="Lipzen A."/>
            <person name="Daum C."/>
            <person name="Barry K."/>
            <person name="Grigoriev I.V."/>
            <person name="Favel A."/>
            <person name="Rosso M.N."/>
            <person name="Martin F."/>
        </authorList>
    </citation>
    <scope>NUCLEOTIDE SEQUENCE [LARGE SCALE GENOMIC DNA]</scope>
    <source>
        <strain evidence="5 6">CIRM-BRFM 2984</strain>
    </source>
</reference>
<feature type="binding site" evidence="3">
    <location>
        <begin position="27"/>
        <end position="34"/>
    </location>
    <ligand>
        <name>GTP</name>
        <dbReference type="ChEBI" id="CHEBI:37565"/>
    </ligand>
</feature>
<evidence type="ECO:0000313" key="5">
    <source>
        <dbReference type="EMBL" id="KAK7031835.1"/>
    </source>
</evidence>
<name>A0AAW0BYS0_9AGAR</name>
<evidence type="ECO:0000256" key="3">
    <source>
        <dbReference type="PIRSR" id="PIRSR606689-1"/>
    </source>
</evidence>
<feature type="binding site" evidence="3">
    <location>
        <position position="64"/>
    </location>
    <ligand>
        <name>GTP</name>
        <dbReference type="ChEBI" id="CHEBI:37565"/>
    </ligand>
</feature>
<dbReference type="PROSITE" id="PS51417">
    <property type="entry name" value="ARF"/>
    <property type="match status" value="1"/>
</dbReference>
<accession>A0AAW0BYS0</accession>
<sequence length="394" mass="44774">MSFAIFRRLFERLYPSSPERYKIPLLGLDTSGKTTLLYRLKTGEVTTTSPTIGIITMLCWDAGGCSRLSPFFYRPYTINSHALIWVIDSADPERLPESAQELKKHIQIITTDPEAPTSPHDLPILILAAKRDRSRAVPLQDIESQVADVLKESPYRLVGVSSQDADDTTLTEGFGWLLDRIEERRNRKPSEVTPAPEIPNPSSPDALEAKLKDWLLRAENESPPEEILKRFETFSLPAWDHYHHILIAFLLLSIHGRQKGKDMIFEGLERYIANSEQTRGRTFHVTMTYFWIQMVHFGMARMPSLEVTSETTDTLSEYTLVAAAGDEDGEKQVSAEEESLNDRFVRFLFTNPHLADGNLWAEYYSKDVMMSPQAKATMVLPDKKPLPSLVTKET</sequence>
<keyword evidence="4" id="KW-0460">Magnesium</keyword>
<comment type="caution">
    <text evidence="5">The sequence shown here is derived from an EMBL/GenBank/DDBJ whole genome shotgun (WGS) entry which is preliminary data.</text>
</comment>
<dbReference type="SMART" id="SM00178">
    <property type="entry name" value="SAR"/>
    <property type="match status" value="1"/>
</dbReference>
<gene>
    <name evidence="5" type="ORF">R3P38DRAFT_3508012</name>
</gene>
<dbReference type="InterPro" id="IPR006689">
    <property type="entry name" value="Small_GTPase_ARF/SAR"/>
</dbReference>
<dbReference type="GO" id="GO:0046872">
    <property type="term" value="F:metal ion binding"/>
    <property type="evidence" value="ECO:0007669"/>
    <property type="project" value="UniProtKB-KW"/>
</dbReference>
<dbReference type="GO" id="GO:0003924">
    <property type="term" value="F:GTPase activity"/>
    <property type="evidence" value="ECO:0007669"/>
    <property type="project" value="InterPro"/>
</dbReference>